<name>A0A160V834_9ZZZZ</name>
<dbReference type="PANTHER" id="PTHR42701:SF1">
    <property type="entry name" value="IMIDAZOLE GLYCEROL PHOSPHATE SYNTHASE SUBUNIT HISH"/>
    <property type="match status" value="1"/>
</dbReference>
<comment type="subunit">
    <text evidence="2">Heterodimer of HisH and HisF.</text>
</comment>
<dbReference type="GO" id="GO:0016829">
    <property type="term" value="F:lyase activity"/>
    <property type="evidence" value="ECO:0007669"/>
    <property type="project" value="UniProtKB-KW"/>
</dbReference>
<sequence>MKLVVIDYESGNLRSVSRALESQGVTPLVIGDASEFGDADAMVLPGVGSGPSAMDALNQRNLVDPIRDYISSGRPFLGVCLGLQLLLDRTEEGDAPCLGVVPGDTRLLPAGLKVPHMGWNSVTFKDDTANRHPVLAGIPDDSFFYFVHSYYADPEHRDGVSATTEYGIPFCSIYASGNLIATQFHPEKSGPVGLKFYRNFIAMARPN</sequence>
<dbReference type="CDD" id="cd01748">
    <property type="entry name" value="GATase1_IGP_Synthase"/>
    <property type="match status" value="1"/>
</dbReference>
<dbReference type="HAMAP" id="MF_00278">
    <property type="entry name" value="HisH"/>
    <property type="match status" value="1"/>
</dbReference>
<keyword evidence="3" id="KW-0028">Amino-acid biosynthesis</keyword>
<dbReference type="Gene3D" id="3.40.50.880">
    <property type="match status" value="1"/>
</dbReference>
<dbReference type="GO" id="GO:0004359">
    <property type="term" value="F:glutaminase activity"/>
    <property type="evidence" value="ECO:0007669"/>
    <property type="project" value="UniProtKB-EC"/>
</dbReference>
<dbReference type="PROSITE" id="PS51274">
    <property type="entry name" value="GATASE_COBBQ"/>
    <property type="match status" value="1"/>
</dbReference>
<dbReference type="InterPro" id="IPR029062">
    <property type="entry name" value="Class_I_gatase-like"/>
</dbReference>
<comment type="pathway">
    <text evidence="1">Amino-acid biosynthesis; L-histidine biosynthesis; L-histidine from 5-phospho-alpha-D-ribose 1-diphosphate: step 5/9.</text>
</comment>
<dbReference type="PIRSF" id="PIRSF000495">
    <property type="entry name" value="Amidotransf_hisH"/>
    <property type="match status" value="1"/>
</dbReference>
<evidence type="ECO:0000256" key="8">
    <source>
        <dbReference type="ARBA" id="ARBA00047838"/>
    </source>
</evidence>
<keyword evidence="4" id="KW-0378">Hydrolase</keyword>
<evidence type="ECO:0000259" key="10">
    <source>
        <dbReference type="Pfam" id="PF00117"/>
    </source>
</evidence>
<evidence type="ECO:0000256" key="9">
    <source>
        <dbReference type="ARBA" id="ARBA00049534"/>
    </source>
</evidence>
<keyword evidence="11" id="KW-0808">Transferase</keyword>
<keyword evidence="7" id="KW-0456">Lyase</keyword>
<evidence type="ECO:0000256" key="3">
    <source>
        <dbReference type="ARBA" id="ARBA00022605"/>
    </source>
</evidence>
<reference evidence="11" key="1">
    <citation type="submission" date="2015-10" db="EMBL/GenBank/DDBJ databases">
        <authorList>
            <person name="Gilbert D.G."/>
        </authorList>
    </citation>
    <scope>NUCLEOTIDE SEQUENCE</scope>
</reference>
<dbReference type="UniPathway" id="UPA00031">
    <property type="reaction ID" value="UER00010"/>
</dbReference>
<organism evidence="11">
    <name type="scientific">hydrothermal vent metagenome</name>
    <dbReference type="NCBI Taxonomy" id="652676"/>
    <lineage>
        <taxon>unclassified sequences</taxon>
        <taxon>metagenomes</taxon>
        <taxon>ecological metagenomes</taxon>
    </lineage>
</organism>
<comment type="catalytic activity">
    <reaction evidence="9">
        <text>L-glutamine + H2O = L-glutamate + NH4(+)</text>
        <dbReference type="Rhea" id="RHEA:15889"/>
        <dbReference type="ChEBI" id="CHEBI:15377"/>
        <dbReference type="ChEBI" id="CHEBI:28938"/>
        <dbReference type="ChEBI" id="CHEBI:29985"/>
        <dbReference type="ChEBI" id="CHEBI:58359"/>
        <dbReference type="EC" id="3.5.1.2"/>
    </reaction>
</comment>
<evidence type="ECO:0000256" key="2">
    <source>
        <dbReference type="ARBA" id="ARBA00011152"/>
    </source>
</evidence>
<dbReference type="NCBIfam" id="TIGR01855">
    <property type="entry name" value="IMP_synth_hisH"/>
    <property type="match status" value="1"/>
</dbReference>
<dbReference type="AlphaFoldDB" id="A0A160V834"/>
<dbReference type="PROSITE" id="PS51273">
    <property type="entry name" value="GATASE_TYPE_1"/>
    <property type="match status" value="1"/>
</dbReference>
<comment type="catalytic activity">
    <reaction evidence="8">
        <text>5-[(5-phospho-1-deoxy-D-ribulos-1-ylimino)methylamino]-1-(5-phospho-beta-D-ribosyl)imidazole-4-carboxamide + L-glutamine = D-erythro-1-(imidazol-4-yl)glycerol 3-phosphate + 5-amino-1-(5-phospho-beta-D-ribosyl)imidazole-4-carboxamide + L-glutamate + H(+)</text>
        <dbReference type="Rhea" id="RHEA:24793"/>
        <dbReference type="ChEBI" id="CHEBI:15378"/>
        <dbReference type="ChEBI" id="CHEBI:29985"/>
        <dbReference type="ChEBI" id="CHEBI:58278"/>
        <dbReference type="ChEBI" id="CHEBI:58359"/>
        <dbReference type="ChEBI" id="CHEBI:58475"/>
        <dbReference type="ChEBI" id="CHEBI:58525"/>
        <dbReference type="EC" id="4.3.2.10"/>
    </reaction>
</comment>
<proteinExistence type="inferred from homology"/>
<evidence type="ECO:0000256" key="4">
    <source>
        <dbReference type="ARBA" id="ARBA00022801"/>
    </source>
</evidence>
<dbReference type="InterPro" id="IPR017926">
    <property type="entry name" value="GATASE"/>
</dbReference>
<keyword evidence="6" id="KW-0368">Histidine biosynthesis</keyword>
<evidence type="ECO:0000256" key="6">
    <source>
        <dbReference type="ARBA" id="ARBA00023102"/>
    </source>
</evidence>
<dbReference type="Pfam" id="PF00117">
    <property type="entry name" value="GATase"/>
    <property type="match status" value="1"/>
</dbReference>
<dbReference type="GO" id="GO:0000105">
    <property type="term" value="P:L-histidine biosynthetic process"/>
    <property type="evidence" value="ECO:0007669"/>
    <property type="project" value="UniProtKB-UniPathway"/>
</dbReference>
<keyword evidence="5" id="KW-0315">Glutamine amidotransferase</keyword>
<dbReference type="EC" id="2.4.2.-" evidence="11"/>
<dbReference type="InterPro" id="IPR010139">
    <property type="entry name" value="Imidazole-glycPsynth_HisH"/>
</dbReference>
<evidence type="ECO:0000256" key="7">
    <source>
        <dbReference type="ARBA" id="ARBA00023239"/>
    </source>
</evidence>
<gene>
    <name evidence="11" type="ORF">MGWOODY_Clf2074</name>
</gene>
<evidence type="ECO:0000256" key="1">
    <source>
        <dbReference type="ARBA" id="ARBA00005091"/>
    </source>
</evidence>
<evidence type="ECO:0000313" key="11">
    <source>
        <dbReference type="EMBL" id="CUV01888.1"/>
    </source>
</evidence>
<dbReference type="EMBL" id="FAXA01000148">
    <property type="protein sequence ID" value="CUV01888.1"/>
    <property type="molecule type" value="Genomic_DNA"/>
</dbReference>
<dbReference type="PANTHER" id="PTHR42701">
    <property type="entry name" value="IMIDAZOLE GLYCEROL PHOSPHATE SYNTHASE SUBUNIT HISH"/>
    <property type="match status" value="1"/>
</dbReference>
<evidence type="ECO:0000256" key="5">
    <source>
        <dbReference type="ARBA" id="ARBA00022962"/>
    </source>
</evidence>
<dbReference type="GO" id="GO:0000107">
    <property type="term" value="F:imidazoleglycerol-phosphate synthase activity"/>
    <property type="evidence" value="ECO:0007669"/>
    <property type="project" value="RHEA"/>
</dbReference>
<feature type="domain" description="Glutamine amidotransferase" evidence="10">
    <location>
        <begin position="4"/>
        <end position="200"/>
    </location>
</feature>
<accession>A0A160V834</accession>
<dbReference type="SUPFAM" id="SSF52317">
    <property type="entry name" value="Class I glutamine amidotransferase-like"/>
    <property type="match status" value="1"/>
</dbReference>
<protein>
    <submittedName>
        <fullName evidence="11">Imidazole glycerol phosphate synthase amidotransferase subunit</fullName>
        <ecNumber evidence="11">2.4.2.-</ecNumber>
    </submittedName>
</protein>
<keyword evidence="11" id="KW-0328">Glycosyltransferase</keyword>